<dbReference type="HAMAP" id="MF_01684">
    <property type="entry name" value="Salvage_MtnN"/>
    <property type="match status" value="1"/>
</dbReference>
<evidence type="ECO:0000313" key="8">
    <source>
        <dbReference type="EMBL" id="AWL12981.1"/>
    </source>
</evidence>
<dbReference type="NCBIfam" id="TIGR01704">
    <property type="entry name" value="MTA_SAH-Nsdase"/>
    <property type="match status" value="1"/>
</dbReference>
<comment type="similarity">
    <text evidence="6">Belongs to the PNP/UDP phosphorylase family. MtnN subfamily.</text>
</comment>
<evidence type="ECO:0000256" key="3">
    <source>
        <dbReference type="ARBA" id="ARBA00022801"/>
    </source>
</evidence>
<dbReference type="GO" id="GO:0008782">
    <property type="term" value="F:adenosylhomocysteine nucleosidase activity"/>
    <property type="evidence" value="ECO:0007669"/>
    <property type="project" value="UniProtKB-UniRule"/>
</dbReference>
<sequence>MKIGILGAMEQEMALLRASLEGGHQETQGPLEFYSGRLHGVEVVLVQTGIGKVAATLATALMIQCYKPDYVVNTGSAGGFDARLNIGDLIIASAVQHHDVDVTHFGFEHGQVFGLPKLFPCDQRLIHAAQHAAETITDIHSQTGLIGTGDSFIGCDEAVGRVRGRFPELCAVEMEGAAIGQACYQLQTPFVVIRALSDIAGVDSLMSFESYLDKASHHSATLVMAMIKRLSMP</sequence>
<dbReference type="GO" id="GO:0019509">
    <property type="term" value="P:L-methionine salvage from methylthioadenosine"/>
    <property type="evidence" value="ECO:0007669"/>
    <property type="project" value="UniProtKB-UniRule"/>
</dbReference>
<dbReference type="UniPathway" id="UPA00904">
    <property type="reaction ID" value="UER00871"/>
</dbReference>
<feature type="binding site" evidence="6">
    <location>
        <begin position="174"/>
        <end position="175"/>
    </location>
    <ligand>
        <name>substrate</name>
    </ligand>
</feature>
<reference evidence="8 9" key="1">
    <citation type="submission" date="2018-05" db="EMBL/GenBank/DDBJ databases">
        <title>Salinimonas sp. HMF8227 Genome sequencing and assembly.</title>
        <authorList>
            <person name="Kang H."/>
            <person name="Kang J."/>
            <person name="Cha I."/>
            <person name="Kim H."/>
            <person name="Joh K."/>
        </authorList>
    </citation>
    <scope>NUCLEOTIDE SEQUENCE [LARGE SCALE GENOMIC DNA]</scope>
    <source>
        <strain evidence="8 9">HMF8227</strain>
    </source>
</reference>
<dbReference type="CDD" id="cd09008">
    <property type="entry name" value="MTAN"/>
    <property type="match status" value="1"/>
</dbReference>
<comment type="catalytic activity">
    <reaction evidence="6">
        <text>S-adenosyl-L-homocysteine + H2O = S-(5-deoxy-D-ribos-5-yl)-L-homocysteine + adenine</text>
        <dbReference type="Rhea" id="RHEA:17805"/>
        <dbReference type="ChEBI" id="CHEBI:15377"/>
        <dbReference type="ChEBI" id="CHEBI:16708"/>
        <dbReference type="ChEBI" id="CHEBI:57856"/>
        <dbReference type="ChEBI" id="CHEBI:58195"/>
        <dbReference type="EC" id="3.2.2.9"/>
    </reaction>
</comment>
<comment type="function">
    <text evidence="6">Catalyzes the irreversible cleavage of the glycosidic bond in both 5'-methylthioadenosine (MTA) and S-adenosylhomocysteine (SAH/AdoHcy) to adenine and the corresponding thioribose, 5'-methylthioribose and S-ribosylhomocysteine, respectively. Also cleaves 5'-deoxyadenosine, a toxic by-product of radical S-adenosylmethionine (SAM) enzymes, into 5-deoxyribose and adenine.</text>
</comment>
<dbReference type="KEGG" id="salh:HMF8227_02529"/>
<name>A0A2S2E5P8_9ALTE</name>
<dbReference type="InterPro" id="IPR010049">
    <property type="entry name" value="MTA_SAH_Nsdase"/>
</dbReference>
<dbReference type="OrthoDB" id="9792278at2"/>
<organism evidence="8 9">
    <name type="scientific">Saliniradius amylolyticus</name>
    <dbReference type="NCBI Taxonomy" id="2183582"/>
    <lineage>
        <taxon>Bacteria</taxon>
        <taxon>Pseudomonadati</taxon>
        <taxon>Pseudomonadota</taxon>
        <taxon>Gammaproteobacteria</taxon>
        <taxon>Alteromonadales</taxon>
        <taxon>Alteromonadaceae</taxon>
        <taxon>Saliniradius</taxon>
    </lineage>
</organism>
<protein>
    <recommendedName>
        <fullName evidence="6">5'-methylthioadenosine/S-adenosylhomocysteine nucleosidase</fullName>
        <shortName evidence="6">MTA/SAH nucleosidase</shortName>
        <shortName evidence="6">MTAN</shortName>
        <ecNumber evidence="6">3.2.2.9</ecNumber>
    </recommendedName>
    <alternativeName>
        <fullName evidence="6">5'-deoxyadenosine nucleosidase</fullName>
        <shortName evidence="6">DOA nucleosidase</shortName>
        <shortName evidence="6">dAdo nucleosidase</shortName>
    </alternativeName>
    <alternativeName>
        <fullName evidence="6">5'-methylthioadenosine nucleosidase</fullName>
        <shortName evidence="6">MTA nucleosidase</shortName>
    </alternativeName>
    <alternativeName>
        <fullName evidence="6">S-adenosylhomocysteine nucleosidase</fullName>
        <shortName evidence="6">AdoHcy nucleosidase</shortName>
        <shortName evidence="6">SAH nucleosidase</shortName>
        <shortName evidence="6">SRH nucleosidase</shortName>
    </alternativeName>
</protein>
<gene>
    <name evidence="6 8" type="primary">mtnN</name>
    <name evidence="8" type="ORF">HMF8227_02529</name>
</gene>
<dbReference type="Proteomes" id="UP000245728">
    <property type="component" value="Chromosome"/>
</dbReference>
<evidence type="ECO:0000259" key="7">
    <source>
        <dbReference type="Pfam" id="PF01048"/>
    </source>
</evidence>
<dbReference type="GO" id="GO:0005829">
    <property type="term" value="C:cytosol"/>
    <property type="evidence" value="ECO:0007669"/>
    <property type="project" value="TreeGrafter"/>
</dbReference>
<comment type="catalytic activity">
    <reaction evidence="6">
        <text>S-methyl-5'-thioadenosine + H2O = 5-(methylsulfanyl)-D-ribose + adenine</text>
        <dbReference type="Rhea" id="RHEA:13617"/>
        <dbReference type="ChEBI" id="CHEBI:15377"/>
        <dbReference type="ChEBI" id="CHEBI:16708"/>
        <dbReference type="ChEBI" id="CHEBI:17509"/>
        <dbReference type="ChEBI" id="CHEBI:78440"/>
        <dbReference type="EC" id="3.2.2.9"/>
    </reaction>
</comment>
<evidence type="ECO:0000313" key="9">
    <source>
        <dbReference type="Proteomes" id="UP000245728"/>
    </source>
</evidence>
<keyword evidence="8" id="KW-0326">Glycosidase</keyword>
<dbReference type="Gene3D" id="3.40.50.1580">
    <property type="entry name" value="Nucleoside phosphorylase domain"/>
    <property type="match status" value="1"/>
</dbReference>
<dbReference type="GO" id="GO:0009164">
    <property type="term" value="P:nucleoside catabolic process"/>
    <property type="evidence" value="ECO:0007669"/>
    <property type="project" value="InterPro"/>
</dbReference>
<dbReference type="EMBL" id="CP029347">
    <property type="protein sequence ID" value="AWL12981.1"/>
    <property type="molecule type" value="Genomic_DNA"/>
</dbReference>
<keyword evidence="9" id="KW-1185">Reference proteome</keyword>
<dbReference type="InterPro" id="IPR000845">
    <property type="entry name" value="Nucleoside_phosphorylase_d"/>
</dbReference>
<feature type="binding site" evidence="6">
    <location>
        <position position="153"/>
    </location>
    <ligand>
        <name>substrate</name>
    </ligand>
</feature>
<keyword evidence="4 6" id="KW-0486">Methionine biosynthesis</keyword>
<comment type="catalytic activity">
    <reaction evidence="5">
        <text>5'-deoxyadenosine + H2O = 5-deoxy-D-ribose + adenine</text>
        <dbReference type="Rhea" id="RHEA:29859"/>
        <dbReference type="ChEBI" id="CHEBI:15377"/>
        <dbReference type="ChEBI" id="CHEBI:16708"/>
        <dbReference type="ChEBI" id="CHEBI:17319"/>
        <dbReference type="ChEBI" id="CHEBI:149540"/>
        <dbReference type="EC" id="3.2.2.9"/>
    </reaction>
    <physiologicalReaction direction="left-to-right" evidence="5">
        <dbReference type="Rhea" id="RHEA:29860"/>
    </physiologicalReaction>
</comment>
<dbReference type="FunFam" id="3.40.50.1580:FF:000001">
    <property type="entry name" value="MTA/SAH nucleosidase family protein"/>
    <property type="match status" value="1"/>
</dbReference>
<dbReference type="PANTHER" id="PTHR46832:SF1">
    <property type="entry name" value="5'-METHYLTHIOADENOSINE_S-ADENOSYLHOMOCYSTEINE NUCLEOSIDASE"/>
    <property type="match status" value="1"/>
</dbReference>
<dbReference type="PANTHER" id="PTHR46832">
    <property type="entry name" value="5'-METHYLTHIOADENOSINE/S-ADENOSYLHOMOCYSTEINE NUCLEOSIDASE"/>
    <property type="match status" value="1"/>
</dbReference>
<dbReference type="InterPro" id="IPR035994">
    <property type="entry name" value="Nucleoside_phosphorylase_sf"/>
</dbReference>
<dbReference type="SUPFAM" id="SSF53167">
    <property type="entry name" value="Purine and uridine phosphorylases"/>
    <property type="match status" value="1"/>
</dbReference>
<keyword evidence="3 6" id="KW-0378">Hydrolase</keyword>
<evidence type="ECO:0000256" key="2">
    <source>
        <dbReference type="ARBA" id="ARBA00022605"/>
    </source>
</evidence>
<dbReference type="EC" id="3.2.2.9" evidence="6"/>
<feature type="domain" description="Nucleoside phosphorylase" evidence="7">
    <location>
        <begin position="2"/>
        <end position="228"/>
    </location>
</feature>
<proteinExistence type="inferred from homology"/>
<evidence type="ECO:0000256" key="1">
    <source>
        <dbReference type="ARBA" id="ARBA00004945"/>
    </source>
</evidence>
<feature type="active site" description="Proton donor" evidence="6">
    <location>
        <position position="198"/>
    </location>
</feature>
<dbReference type="AlphaFoldDB" id="A0A2S2E5P8"/>
<evidence type="ECO:0000256" key="4">
    <source>
        <dbReference type="ARBA" id="ARBA00023167"/>
    </source>
</evidence>
<dbReference type="GO" id="GO:0019284">
    <property type="term" value="P:L-methionine salvage from S-adenosylmethionine"/>
    <property type="evidence" value="ECO:0007669"/>
    <property type="project" value="TreeGrafter"/>
</dbReference>
<comment type="pathway">
    <text evidence="1 6">Amino-acid biosynthesis; L-methionine biosynthesis via salvage pathway; S-methyl-5-thio-alpha-D-ribose 1-phosphate from S-methyl-5'-thioadenosine (hydrolase route): step 1/2.</text>
</comment>
<feature type="active site" description="Proton acceptor" evidence="6">
    <location>
        <position position="12"/>
    </location>
</feature>
<accession>A0A2S2E5P8</accession>
<evidence type="ECO:0000256" key="5">
    <source>
        <dbReference type="ARBA" id="ARBA00050313"/>
    </source>
</evidence>
<dbReference type="GO" id="GO:0008930">
    <property type="term" value="F:methylthioadenosine nucleosidase activity"/>
    <property type="evidence" value="ECO:0007669"/>
    <property type="project" value="UniProtKB-UniRule"/>
</dbReference>
<dbReference type="RefSeq" id="WP_109340507.1">
    <property type="nucleotide sequence ID" value="NZ_CP029347.1"/>
</dbReference>
<evidence type="ECO:0000256" key="6">
    <source>
        <dbReference type="HAMAP-Rule" id="MF_01684"/>
    </source>
</evidence>
<keyword evidence="2 6" id="KW-0028">Amino-acid biosynthesis</keyword>
<feature type="binding site" evidence="6">
    <location>
        <position position="78"/>
    </location>
    <ligand>
        <name>substrate</name>
    </ligand>
</feature>
<dbReference type="Pfam" id="PF01048">
    <property type="entry name" value="PNP_UDP_1"/>
    <property type="match status" value="1"/>
</dbReference>
<dbReference type="NCBIfam" id="NF004079">
    <property type="entry name" value="PRK05584.1"/>
    <property type="match status" value="1"/>
</dbReference>